<sequence length="755" mass="80139">MSRIGTIARRTFLIGSAAILGGVAFGVYKVRQPAPNPLTPAPGAAALNPFVLIDQQGITLIAPRAEMGQGVHTTWAALIAEELDVDIAAVRVLHGPAAKAYYNSAMVADALPGKGYDTSEFQHTVGEALGGVGKLIGLQVTGGSTSMKDGFIRMRQAGATARETIKQAAAERLGLDRAQLKTENAQVIAPDGQTIPYTDLAEAAALIDPPHVELRDARGWRYLGKSVPRVDMVGKSTGTAQFGIDVRLPGMKFAALRINPNLGGTMNGFDASAAETMPGVERVIDLGTGIAVVATNTWLAQQAADAVDIDWGAAPYPPETDAIFARIAQAFDDKPNSTLRDDGNVTSPRDGGDTATLPKGTISLSADYKLPYLAHATMEPQNATALFTHDALEIWCGNQSPIFQQQACAKLAGLDPDAVQIHTTLMGGGFGRRGEPDFAAYATQVAMAMPGTPVQLTWSREEDMTHDYYRPGALARFTGTVKDGQAVMLDARIAAQSATHQALNRWAGLPAAGPDKVLVDGAFNQPYAIPNYRVRGHVADLDLPVGFWRSVGASFNGFFHDTFIDEMAHAAGRDPLDFRLELIRPVHAPSAGTLDTVRQMSGWTGKTPEGVGRGVGFTYSFGTPVAQVIEVVDQDGSIRITRAWIACDMGIALDRSIIEAQMIGGMIYGLSAAAYGKITFSDGAVQQRNFPDYDAIRMHTAPLTEVAILEANTYLGGAGEPGTPPAMPALGNALFDLTGTRARELPLSNSFDLRV</sequence>
<dbReference type="InterPro" id="IPR036856">
    <property type="entry name" value="Ald_Oxase/Xan_DH_a/b_sf"/>
</dbReference>
<protein>
    <submittedName>
        <fullName evidence="3">Isoquinoline 1-oxidoreductase, beta subunit</fullName>
    </submittedName>
</protein>
<feature type="compositionally biased region" description="Basic and acidic residues" evidence="1">
    <location>
        <begin position="334"/>
        <end position="343"/>
    </location>
</feature>
<dbReference type="SUPFAM" id="SSF56003">
    <property type="entry name" value="Molybdenum cofactor-binding domain"/>
    <property type="match status" value="2"/>
</dbReference>
<dbReference type="SUPFAM" id="SSF54665">
    <property type="entry name" value="CO dehydrogenase molybdoprotein N-domain-like"/>
    <property type="match status" value="1"/>
</dbReference>
<feature type="region of interest" description="Disordered" evidence="1">
    <location>
        <begin position="334"/>
        <end position="358"/>
    </location>
</feature>
<name>A0A1I7D5W3_9RHOB</name>
<accession>A0A1I7D5W3</accession>
<dbReference type="Pfam" id="PF02738">
    <property type="entry name" value="MoCoBD_1"/>
    <property type="match status" value="1"/>
</dbReference>
<dbReference type="InterPro" id="IPR052516">
    <property type="entry name" value="N-heterocyclic_Hydroxylase"/>
</dbReference>
<dbReference type="AlphaFoldDB" id="A0A1I7D5W3"/>
<dbReference type="InterPro" id="IPR008274">
    <property type="entry name" value="AldOxase/xan_DH_MoCoBD1"/>
</dbReference>
<reference evidence="3 4" key="1">
    <citation type="submission" date="2016-10" db="EMBL/GenBank/DDBJ databases">
        <authorList>
            <person name="de Groot N.N."/>
        </authorList>
    </citation>
    <scope>NUCLEOTIDE SEQUENCE [LARGE SCALE GENOMIC DNA]</scope>
    <source>
        <strain evidence="3 4">CGMCC 1.10959</strain>
    </source>
</reference>
<dbReference type="InterPro" id="IPR037165">
    <property type="entry name" value="AldOxase/xan_DH_Mopterin-bd_sf"/>
</dbReference>
<evidence type="ECO:0000256" key="1">
    <source>
        <dbReference type="SAM" id="MobiDB-lite"/>
    </source>
</evidence>
<dbReference type="Gene3D" id="3.30.365.10">
    <property type="entry name" value="Aldehyde oxidase/xanthine dehydrogenase, molybdopterin binding domain"/>
    <property type="match status" value="4"/>
</dbReference>
<dbReference type="EMBL" id="FPAW01000023">
    <property type="protein sequence ID" value="SFU07112.1"/>
    <property type="molecule type" value="Genomic_DNA"/>
</dbReference>
<keyword evidence="4" id="KW-1185">Reference proteome</keyword>
<evidence type="ECO:0000313" key="4">
    <source>
        <dbReference type="Proteomes" id="UP000182466"/>
    </source>
</evidence>
<dbReference type="InterPro" id="IPR006311">
    <property type="entry name" value="TAT_signal"/>
</dbReference>
<dbReference type="Proteomes" id="UP000182466">
    <property type="component" value="Unassembled WGS sequence"/>
</dbReference>
<dbReference type="InterPro" id="IPR046867">
    <property type="entry name" value="AldOxase/xan_DH_MoCoBD2"/>
</dbReference>
<dbReference type="GO" id="GO:0016491">
    <property type="term" value="F:oxidoreductase activity"/>
    <property type="evidence" value="ECO:0007669"/>
    <property type="project" value="InterPro"/>
</dbReference>
<organism evidence="3 4">
    <name type="scientific">Sedimentitalea nanhaiensis</name>
    <dbReference type="NCBI Taxonomy" id="999627"/>
    <lineage>
        <taxon>Bacteria</taxon>
        <taxon>Pseudomonadati</taxon>
        <taxon>Pseudomonadota</taxon>
        <taxon>Alphaproteobacteria</taxon>
        <taxon>Rhodobacterales</taxon>
        <taxon>Paracoccaceae</taxon>
        <taxon>Sedimentitalea</taxon>
    </lineage>
</organism>
<dbReference type="eggNOG" id="COG1529">
    <property type="taxonomic scope" value="Bacteria"/>
</dbReference>
<dbReference type="PIRSF" id="PIRSF036389">
    <property type="entry name" value="IOR_B"/>
    <property type="match status" value="1"/>
</dbReference>
<dbReference type="Pfam" id="PF20256">
    <property type="entry name" value="MoCoBD_2"/>
    <property type="match status" value="1"/>
</dbReference>
<dbReference type="PANTHER" id="PTHR47495:SF2">
    <property type="entry name" value="ALDEHYDE DEHYDROGENASE"/>
    <property type="match status" value="1"/>
</dbReference>
<dbReference type="SMART" id="SM01008">
    <property type="entry name" value="Ald_Xan_dh_C"/>
    <property type="match status" value="1"/>
</dbReference>
<dbReference type="PANTHER" id="PTHR47495">
    <property type="entry name" value="ALDEHYDE DEHYDROGENASE"/>
    <property type="match status" value="1"/>
</dbReference>
<dbReference type="PROSITE" id="PS51318">
    <property type="entry name" value="TAT"/>
    <property type="match status" value="1"/>
</dbReference>
<dbReference type="InterPro" id="IPR012368">
    <property type="entry name" value="OxRdtase_Mopterin-bd_su_IorB"/>
</dbReference>
<evidence type="ECO:0000259" key="2">
    <source>
        <dbReference type="SMART" id="SM01008"/>
    </source>
</evidence>
<dbReference type="RefSeq" id="WP_027263752.1">
    <property type="nucleotide sequence ID" value="NZ_FPAW01000023.1"/>
</dbReference>
<dbReference type="STRING" id="999627.SAMN05216236_12336"/>
<gene>
    <name evidence="3" type="ORF">SAMN05216236_12336</name>
</gene>
<evidence type="ECO:0000313" key="3">
    <source>
        <dbReference type="EMBL" id="SFU07112.1"/>
    </source>
</evidence>
<dbReference type="InterPro" id="IPR000674">
    <property type="entry name" value="Ald_Oxase/Xan_DH_a/b"/>
</dbReference>
<dbReference type="Gene3D" id="3.90.1170.50">
    <property type="entry name" value="Aldehyde oxidase/xanthine dehydrogenase, a/b hammerhead"/>
    <property type="match status" value="1"/>
</dbReference>
<dbReference type="OrthoDB" id="9767994at2"/>
<proteinExistence type="predicted"/>
<feature type="domain" description="Aldehyde oxidase/xanthine dehydrogenase a/b hammerhead" evidence="2">
    <location>
        <begin position="237"/>
        <end position="315"/>
    </location>
</feature>